<dbReference type="SUPFAM" id="SSF51445">
    <property type="entry name" value="(Trans)glycosidases"/>
    <property type="match status" value="1"/>
</dbReference>
<dbReference type="InterPro" id="IPR002053">
    <property type="entry name" value="Glyco_hydro_25"/>
</dbReference>
<evidence type="ECO:0000256" key="2">
    <source>
        <dbReference type="ARBA" id="ARBA00022801"/>
    </source>
</evidence>
<dbReference type="RefSeq" id="WP_193499855.1">
    <property type="nucleotide sequence ID" value="NZ_JADCKC010000001.1"/>
</dbReference>
<dbReference type="InterPro" id="IPR017853">
    <property type="entry name" value="GH"/>
</dbReference>
<keyword evidence="3" id="KW-0326">Glycosidase</keyword>
<dbReference type="Proteomes" id="UP000768567">
    <property type="component" value="Unassembled WGS sequence"/>
</dbReference>
<keyword evidence="5" id="KW-1185">Reference proteome</keyword>
<dbReference type="PROSITE" id="PS51904">
    <property type="entry name" value="GLYCOSYL_HYDROL_F25_2"/>
    <property type="match status" value="1"/>
</dbReference>
<comment type="caution">
    <text evidence="4">The sequence shown here is derived from an EMBL/GenBank/DDBJ whole genome shotgun (WGS) entry which is preliminary data.</text>
</comment>
<evidence type="ECO:0000313" key="4">
    <source>
        <dbReference type="EMBL" id="MBE5036549.1"/>
    </source>
</evidence>
<gene>
    <name evidence="4" type="ORF">INF35_01905</name>
</gene>
<dbReference type="PANTHER" id="PTHR34135">
    <property type="entry name" value="LYSOZYME"/>
    <property type="match status" value="1"/>
</dbReference>
<proteinExistence type="inferred from homology"/>
<dbReference type="SMART" id="SM00641">
    <property type="entry name" value="Glyco_25"/>
    <property type="match status" value="1"/>
</dbReference>
<protein>
    <submittedName>
        <fullName evidence="4">Glycoside hydrolase family 25 protein</fullName>
    </submittedName>
</protein>
<sequence>MAVFQSGIDVSRYQGSVNWSRVAAAGKQFAIVRLGSSNSNGLYVDPYFLQNVNGAHTAGLRVGAYYYTYAKTQAEVAKELTLFLDALEGLQLEYPIFVDVEANSLTSLSKTQLTGLVRYAMDILYQRKWYAGWYSYTNFINSYLNASELAQYPLWVADYRSKLGYTGPYTMWQYSGSGTCDGVSGAVDLDYSYTDFLPTIQSGGFNNYGVTGPNMVDVKGYTLNVFGSRTEYFYTANVNDIVGYLPLGNYEVVKLSSNKYAGYDWVVFRYNGGEYWTALIDDRNRLQPSSAGDGTGSVPDNCAELLAEANEEIERLRNDLNS</sequence>
<dbReference type="CDD" id="cd06414">
    <property type="entry name" value="GH25_LytC-like"/>
    <property type="match status" value="1"/>
</dbReference>
<evidence type="ECO:0000313" key="5">
    <source>
        <dbReference type="Proteomes" id="UP000768567"/>
    </source>
</evidence>
<dbReference type="EMBL" id="JADCKC010000001">
    <property type="protein sequence ID" value="MBE5036549.1"/>
    <property type="molecule type" value="Genomic_DNA"/>
</dbReference>
<name>A0ABR9R0B6_9FIRM</name>
<comment type="similarity">
    <text evidence="1">Belongs to the glycosyl hydrolase 25 family.</text>
</comment>
<dbReference type="InterPro" id="IPR018077">
    <property type="entry name" value="Glyco_hydro_fam25_subgr"/>
</dbReference>
<dbReference type="GO" id="GO:0016787">
    <property type="term" value="F:hydrolase activity"/>
    <property type="evidence" value="ECO:0007669"/>
    <property type="project" value="UniProtKB-KW"/>
</dbReference>
<evidence type="ECO:0000256" key="1">
    <source>
        <dbReference type="ARBA" id="ARBA00010646"/>
    </source>
</evidence>
<evidence type="ECO:0000256" key="3">
    <source>
        <dbReference type="ARBA" id="ARBA00023295"/>
    </source>
</evidence>
<dbReference type="PANTHER" id="PTHR34135:SF2">
    <property type="entry name" value="LYSOZYME"/>
    <property type="match status" value="1"/>
</dbReference>
<dbReference type="Pfam" id="PF01183">
    <property type="entry name" value="Glyco_hydro_25"/>
    <property type="match status" value="1"/>
</dbReference>
<reference evidence="4 5" key="1">
    <citation type="submission" date="2020-10" db="EMBL/GenBank/DDBJ databases">
        <title>ChiBAC.</title>
        <authorList>
            <person name="Zenner C."/>
            <person name="Hitch T.C.A."/>
            <person name="Clavel T."/>
        </authorList>
    </citation>
    <scope>NUCLEOTIDE SEQUENCE [LARGE SCALE GENOMIC DNA]</scope>
    <source>
        <strain evidence="4 5">DSM 109015</strain>
    </source>
</reference>
<accession>A0ABR9R0B6</accession>
<keyword evidence="2 4" id="KW-0378">Hydrolase</keyword>
<dbReference type="Gene3D" id="3.20.20.80">
    <property type="entry name" value="Glycosidases"/>
    <property type="match status" value="1"/>
</dbReference>
<organism evidence="4 5">
    <name type="scientific">Gemmiger gallinarum</name>
    <dbReference type="NCBI Taxonomy" id="2779354"/>
    <lineage>
        <taxon>Bacteria</taxon>
        <taxon>Bacillati</taxon>
        <taxon>Bacillota</taxon>
        <taxon>Clostridia</taxon>
        <taxon>Eubacteriales</taxon>
        <taxon>Gemmiger</taxon>
    </lineage>
</organism>